<evidence type="ECO:0000256" key="1">
    <source>
        <dbReference type="SAM" id="SignalP"/>
    </source>
</evidence>
<proteinExistence type="predicted"/>
<sequence>MKRVLFFVTGALVCFLFSFAAKSQSFNNKTNSPGPIVVTVFNNEIPGTYYKTTNVMWSPSGGTAPSLNTFDLDSPNSYVIQEYNGNEQSTTASGISYSYPVNSPVWKQINFTVTGGIYTGVVQVQFGTNHEVSVRVQWSSGQ</sequence>
<keyword evidence="1" id="KW-0732">Signal</keyword>
<dbReference type="EMBL" id="JAGTXB010000004">
    <property type="protein sequence ID" value="MBS0027800.1"/>
    <property type="molecule type" value="Genomic_DNA"/>
</dbReference>
<feature type="chain" id="PRO_5046347053" evidence="1">
    <location>
        <begin position="21"/>
        <end position="142"/>
    </location>
</feature>
<evidence type="ECO:0000313" key="2">
    <source>
        <dbReference type="EMBL" id="MBS0027800.1"/>
    </source>
</evidence>
<accession>A0ABS5IXW1</accession>
<reference evidence="2 3" key="1">
    <citation type="submission" date="2021-04" db="EMBL/GenBank/DDBJ databases">
        <title>Chitinophaga sp. nov., isolated from the rhizosphere soil.</title>
        <authorList>
            <person name="He S."/>
        </authorList>
    </citation>
    <scope>NUCLEOTIDE SEQUENCE [LARGE SCALE GENOMIC DNA]</scope>
    <source>
        <strain evidence="2 3">2R12</strain>
    </source>
</reference>
<dbReference type="Proteomes" id="UP000676386">
    <property type="component" value="Unassembled WGS sequence"/>
</dbReference>
<gene>
    <name evidence="2" type="ORF">KE626_10815</name>
</gene>
<keyword evidence="3" id="KW-1185">Reference proteome</keyword>
<dbReference type="RefSeq" id="WP_211972913.1">
    <property type="nucleotide sequence ID" value="NZ_CBFHAM010000019.1"/>
</dbReference>
<organism evidence="2 3">
    <name type="scientific">Chitinophaga hostae</name>
    <dbReference type="NCBI Taxonomy" id="2831022"/>
    <lineage>
        <taxon>Bacteria</taxon>
        <taxon>Pseudomonadati</taxon>
        <taxon>Bacteroidota</taxon>
        <taxon>Chitinophagia</taxon>
        <taxon>Chitinophagales</taxon>
        <taxon>Chitinophagaceae</taxon>
        <taxon>Chitinophaga</taxon>
    </lineage>
</organism>
<name>A0ABS5IXW1_9BACT</name>
<feature type="signal peptide" evidence="1">
    <location>
        <begin position="1"/>
        <end position="20"/>
    </location>
</feature>
<comment type="caution">
    <text evidence="2">The sequence shown here is derived from an EMBL/GenBank/DDBJ whole genome shotgun (WGS) entry which is preliminary data.</text>
</comment>
<protein>
    <submittedName>
        <fullName evidence="2">Uncharacterized protein</fullName>
    </submittedName>
</protein>
<evidence type="ECO:0000313" key="3">
    <source>
        <dbReference type="Proteomes" id="UP000676386"/>
    </source>
</evidence>